<evidence type="ECO:0000259" key="1">
    <source>
        <dbReference type="Pfam" id="PF01261"/>
    </source>
</evidence>
<dbReference type="InterPro" id="IPR006311">
    <property type="entry name" value="TAT_signal"/>
</dbReference>
<dbReference type="GO" id="GO:0016853">
    <property type="term" value="F:isomerase activity"/>
    <property type="evidence" value="ECO:0007669"/>
    <property type="project" value="UniProtKB-KW"/>
</dbReference>
<dbReference type="InterPro" id="IPR036237">
    <property type="entry name" value="Xyl_isomerase-like_sf"/>
</dbReference>
<dbReference type="RefSeq" id="WP_386818255.1">
    <property type="nucleotide sequence ID" value="NZ_JBHUIT010000002.1"/>
</dbReference>
<dbReference type="InterPro" id="IPR013022">
    <property type="entry name" value="Xyl_isomerase-like_TIM-brl"/>
</dbReference>
<keyword evidence="2" id="KW-0413">Isomerase</keyword>
<name>A0ABW5D3L0_9BACT</name>
<evidence type="ECO:0000313" key="2">
    <source>
        <dbReference type="EMBL" id="MFD2255598.1"/>
    </source>
</evidence>
<dbReference type="Gene3D" id="3.20.20.150">
    <property type="entry name" value="Divalent-metal-dependent TIM barrel enzymes"/>
    <property type="match status" value="1"/>
</dbReference>
<protein>
    <submittedName>
        <fullName evidence="2">Sugar phosphate isomerase/epimerase family protein</fullName>
    </submittedName>
</protein>
<organism evidence="2 3">
    <name type="scientific">Luteolibacter algae</name>
    <dbReference type="NCBI Taxonomy" id="454151"/>
    <lineage>
        <taxon>Bacteria</taxon>
        <taxon>Pseudomonadati</taxon>
        <taxon>Verrucomicrobiota</taxon>
        <taxon>Verrucomicrobiia</taxon>
        <taxon>Verrucomicrobiales</taxon>
        <taxon>Verrucomicrobiaceae</taxon>
        <taxon>Luteolibacter</taxon>
    </lineage>
</organism>
<dbReference type="PANTHER" id="PTHR12110">
    <property type="entry name" value="HYDROXYPYRUVATE ISOMERASE"/>
    <property type="match status" value="1"/>
</dbReference>
<dbReference type="EMBL" id="JBHUIT010000002">
    <property type="protein sequence ID" value="MFD2255598.1"/>
    <property type="molecule type" value="Genomic_DNA"/>
</dbReference>
<dbReference type="InterPro" id="IPR050312">
    <property type="entry name" value="IolE/XylAMocC-like"/>
</dbReference>
<comment type="caution">
    <text evidence="2">The sequence shown here is derived from an EMBL/GenBank/DDBJ whole genome shotgun (WGS) entry which is preliminary data.</text>
</comment>
<feature type="domain" description="Xylose isomerase-like TIM barrel" evidence="1">
    <location>
        <begin position="58"/>
        <end position="293"/>
    </location>
</feature>
<dbReference type="PROSITE" id="PS51318">
    <property type="entry name" value="TAT"/>
    <property type="match status" value="1"/>
</dbReference>
<sequence length="294" mass="32651">MKTLNRRHFLRNTAGTVLALTSVRSLFAGEYTSPYIDHMGLQIYTLRDALKTDTPGTFKAVAEAGYKQVEIYGFPNAGPMLEAAKENGLAVNSSHIDVNTIVKAKDAELGEFKKNVDLAHSIGLSHFVIPYVPEPLRTNLDGYKALAEKFNQAAQISKQAGIQLCYHNHNFEFQPMEGGQNGYDIFIAEFSPEMMFEIDVFWVKAAGQEPLELIEKLKGRVAQLHLKDLKKGIEIPTYGKLPEDAFKEIGNGMIPMEPIMAAAQAAGVKHCHVEQDQSPHPIESIQESMRHLKG</sequence>
<keyword evidence="3" id="KW-1185">Reference proteome</keyword>
<dbReference type="Proteomes" id="UP001597375">
    <property type="component" value="Unassembled WGS sequence"/>
</dbReference>
<dbReference type="SUPFAM" id="SSF51658">
    <property type="entry name" value="Xylose isomerase-like"/>
    <property type="match status" value="1"/>
</dbReference>
<dbReference type="Pfam" id="PF01261">
    <property type="entry name" value="AP_endonuc_2"/>
    <property type="match status" value="1"/>
</dbReference>
<gene>
    <name evidence="2" type="ORF">ACFSSA_02830</name>
</gene>
<reference evidence="3" key="1">
    <citation type="journal article" date="2019" name="Int. J. Syst. Evol. Microbiol.">
        <title>The Global Catalogue of Microorganisms (GCM) 10K type strain sequencing project: providing services to taxonomists for standard genome sequencing and annotation.</title>
        <authorList>
            <consortium name="The Broad Institute Genomics Platform"/>
            <consortium name="The Broad Institute Genome Sequencing Center for Infectious Disease"/>
            <person name="Wu L."/>
            <person name="Ma J."/>
        </authorList>
    </citation>
    <scope>NUCLEOTIDE SEQUENCE [LARGE SCALE GENOMIC DNA]</scope>
    <source>
        <strain evidence="3">CGMCC 4.7106</strain>
    </source>
</reference>
<accession>A0ABW5D3L0</accession>
<proteinExistence type="predicted"/>
<evidence type="ECO:0000313" key="3">
    <source>
        <dbReference type="Proteomes" id="UP001597375"/>
    </source>
</evidence>
<dbReference type="PANTHER" id="PTHR12110:SF41">
    <property type="entry name" value="INOSOSE DEHYDRATASE"/>
    <property type="match status" value="1"/>
</dbReference>